<feature type="chain" id="PRO_5013354477" description="Ice-binding protein C-terminal domain-containing protein" evidence="1">
    <location>
        <begin position="21"/>
        <end position="230"/>
    </location>
</feature>
<feature type="domain" description="Ice-binding protein C-terminal" evidence="2">
    <location>
        <begin position="206"/>
        <end position="227"/>
    </location>
</feature>
<dbReference type="AlphaFoldDB" id="A0A2A5AE38"/>
<dbReference type="Pfam" id="PF07589">
    <property type="entry name" value="PEP-CTERM"/>
    <property type="match status" value="1"/>
</dbReference>
<accession>A0A2A5AE38</accession>
<evidence type="ECO:0000259" key="2">
    <source>
        <dbReference type="Pfam" id="PF07589"/>
    </source>
</evidence>
<organism evidence="3 4">
    <name type="scientific">SAR86 cluster bacterium</name>
    <dbReference type="NCBI Taxonomy" id="2030880"/>
    <lineage>
        <taxon>Bacteria</taxon>
        <taxon>Pseudomonadati</taxon>
        <taxon>Pseudomonadota</taxon>
        <taxon>Gammaproteobacteria</taxon>
        <taxon>SAR86 cluster</taxon>
    </lineage>
</organism>
<evidence type="ECO:0000313" key="3">
    <source>
        <dbReference type="EMBL" id="PCJ17554.1"/>
    </source>
</evidence>
<comment type="caution">
    <text evidence="3">The sequence shown here is derived from an EMBL/GenBank/DDBJ whole genome shotgun (WGS) entry which is preliminary data.</text>
</comment>
<proteinExistence type="predicted"/>
<dbReference type="Proteomes" id="UP000218327">
    <property type="component" value="Unassembled WGS sequence"/>
</dbReference>
<name>A0A2A5AE38_9GAMM</name>
<dbReference type="InterPro" id="IPR013424">
    <property type="entry name" value="Ice-binding_C"/>
</dbReference>
<evidence type="ECO:0000256" key="1">
    <source>
        <dbReference type="SAM" id="SignalP"/>
    </source>
</evidence>
<sequence length="230" mass="24898">MIRKLFVLCLMTLSASAAFAGPIVYNYTAVVNSATGIFAGQGLAITGTFSFDDQLVDSNTVNFSDFYRNDTPIGNQALSSFASTINLGSVSLSESVDNPTLVDAYLEIVDHTSEDRFRFEMLKLSGSEERIRLMLRDTFGVRDGISVGSNTLTSDILDTIAMLDNVDVGLFSHAASQSFWTEYDLMGTQIGRVVFGLTSITRASAPVPEPSSLLLLLIGLAGIRSRRIRA</sequence>
<keyword evidence="1" id="KW-0732">Signal</keyword>
<dbReference type="EMBL" id="NVVJ01000106">
    <property type="protein sequence ID" value="PCJ17554.1"/>
    <property type="molecule type" value="Genomic_DNA"/>
</dbReference>
<feature type="signal peptide" evidence="1">
    <location>
        <begin position="1"/>
        <end position="20"/>
    </location>
</feature>
<reference evidence="4" key="1">
    <citation type="submission" date="2017-08" db="EMBL/GenBank/DDBJ databases">
        <title>A dynamic microbial community with high functional redundancy inhabits the cold, oxic subseafloor aquifer.</title>
        <authorList>
            <person name="Tully B.J."/>
            <person name="Wheat C.G."/>
            <person name="Glazer B.T."/>
            <person name="Huber J.A."/>
        </authorList>
    </citation>
    <scope>NUCLEOTIDE SEQUENCE [LARGE SCALE GENOMIC DNA]</scope>
</reference>
<dbReference type="NCBIfam" id="TIGR02595">
    <property type="entry name" value="PEP_CTERM"/>
    <property type="match status" value="1"/>
</dbReference>
<protein>
    <recommendedName>
        <fullName evidence="2">Ice-binding protein C-terminal domain-containing protein</fullName>
    </recommendedName>
</protein>
<gene>
    <name evidence="3" type="ORF">COA96_17725</name>
</gene>
<evidence type="ECO:0000313" key="4">
    <source>
        <dbReference type="Proteomes" id="UP000218327"/>
    </source>
</evidence>